<reference evidence="1 2" key="1">
    <citation type="submission" date="2021-10" db="EMBL/GenBank/DDBJ databases">
        <authorList>
            <person name="Koch H."/>
        </authorList>
    </citation>
    <scope>NUCLEOTIDE SEQUENCE [LARGE SCALE GENOMIC DNA]</scope>
    <source>
        <strain evidence="1">6680</strain>
    </source>
</reference>
<keyword evidence="2" id="KW-1185">Reference proteome</keyword>
<name>A0ABM8Z1N8_9PROT</name>
<protein>
    <submittedName>
        <fullName evidence="1">Uncharacterized protein</fullName>
    </submittedName>
</protein>
<evidence type="ECO:0000313" key="2">
    <source>
        <dbReference type="Proteomes" id="UP000839052"/>
    </source>
</evidence>
<organism evidence="1 2">
    <name type="scientific">Candidatus Nitrotoga arctica</name>
    <dbReference type="NCBI Taxonomy" id="453162"/>
    <lineage>
        <taxon>Bacteria</taxon>
        <taxon>Pseudomonadati</taxon>
        <taxon>Pseudomonadota</taxon>
        <taxon>Betaproteobacteria</taxon>
        <taxon>Nitrosomonadales</taxon>
        <taxon>Gallionellaceae</taxon>
        <taxon>Candidatus Nitrotoga</taxon>
    </lineage>
</organism>
<proteinExistence type="predicted"/>
<gene>
    <name evidence="1" type="ORF">NTG6680_2513</name>
</gene>
<sequence length="38" mass="4555">MRSLSFFERFTVVELWEVLHFSNGRQVSKDTLILKEVI</sequence>
<dbReference type="EMBL" id="OU912926">
    <property type="protein sequence ID" value="CAG9933762.1"/>
    <property type="molecule type" value="Genomic_DNA"/>
</dbReference>
<evidence type="ECO:0000313" key="1">
    <source>
        <dbReference type="EMBL" id="CAG9933762.1"/>
    </source>
</evidence>
<dbReference type="Proteomes" id="UP000839052">
    <property type="component" value="Chromosome"/>
</dbReference>
<accession>A0ABM8Z1N8</accession>